<evidence type="ECO:0000313" key="6">
    <source>
        <dbReference type="EMBL" id="AQZ52211.1"/>
    </source>
</evidence>
<evidence type="ECO:0000313" key="7">
    <source>
        <dbReference type="Proteomes" id="UP000191135"/>
    </source>
</evidence>
<keyword evidence="3" id="KW-0804">Transcription</keyword>
<dbReference type="SUPFAM" id="SSF46689">
    <property type="entry name" value="Homeodomain-like"/>
    <property type="match status" value="2"/>
</dbReference>
<dbReference type="RefSeq" id="WP_018063203.1">
    <property type="nucleotide sequence ID" value="NZ_AQWH01000002.1"/>
</dbReference>
<dbReference type="Pfam" id="PF12833">
    <property type="entry name" value="HTH_18"/>
    <property type="match status" value="1"/>
</dbReference>
<dbReference type="AlphaFoldDB" id="A0A1U9Z3E3"/>
<dbReference type="EMBL" id="CP020330">
    <property type="protein sequence ID" value="AQZ52211.1"/>
    <property type="molecule type" value="Genomic_DNA"/>
</dbReference>
<proteinExistence type="predicted"/>
<evidence type="ECO:0000256" key="1">
    <source>
        <dbReference type="ARBA" id="ARBA00023015"/>
    </source>
</evidence>
<feature type="domain" description="HTH araC/xylS-type" evidence="5">
    <location>
        <begin position="84"/>
        <end position="182"/>
    </location>
</feature>
<evidence type="ECO:0000256" key="3">
    <source>
        <dbReference type="ARBA" id="ARBA00023163"/>
    </source>
</evidence>
<evidence type="ECO:0000256" key="2">
    <source>
        <dbReference type="ARBA" id="ARBA00023125"/>
    </source>
</evidence>
<protein>
    <submittedName>
        <fullName evidence="6">Bacillibactin transport regulator</fullName>
    </submittedName>
</protein>
<evidence type="ECO:0000256" key="4">
    <source>
        <dbReference type="SAM" id="MobiDB-lite"/>
    </source>
</evidence>
<dbReference type="PANTHER" id="PTHR46796">
    <property type="entry name" value="HTH-TYPE TRANSCRIPTIONAL ACTIVATOR RHAS-RELATED"/>
    <property type="match status" value="1"/>
</dbReference>
<dbReference type="GO" id="GO:0043565">
    <property type="term" value="F:sequence-specific DNA binding"/>
    <property type="evidence" value="ECO:0007669"/>
    <property type="project" value="InterPro"/>
</dbReference>
<dbReference type="InterPro" id="IPR050204">
    <property type="entry name" value="AraC_XylS_family_regulators"/>
</dbReference>
<dbReference type="Proteomes" id="UP000191135">
    <property type="component" value="Chromosome"/>
</dbReference>
<dbReference type="PANTHER" id="PTHR46796:SF14">
    <property type="entry name" value="TRANSCRIPTIONAL REGULATORY PROTEIN"/>
    <property type="match status" value="1"/>
</dbReference>
<dbReference type="GO" id="GO:0003700">
    <property type="term" value="F:DNA-binding transcription factor activity"/>
    <property type="evidence" value="ECO:0007669"/>
    <property type="project" value="InterPro"/>
</dbReference>
<evidence type="ECO:0000259" key="5">
    <source>
        <dbReference type="PROSITE" id="PS01124"/>
    </source>
</evidence>
<dbReference type="Gene3D" id="1.10.10.60">
    <property type="entry name" value="Homeodomain-like"/>
    <property type="match status" value="2"/>
</dbReference>
<gene>
    <name evidence="6" type="primary">btr_3</name>
    <name evidence="6" type="ORF">Mame_02888</name>
</gene>
<keyword evidence="2" id="KW-0238">DNA-binding</keyword>
<keyword evidence="1" id="KW-0805">Transcription regulation</keyword>
<dbReference type="InterPro" id="IPR018060">
    <property type="entry name" value="HTH_AraC"/>
</dbReference>
<name>A0A1U9Z3E3_9HYPH</name>
<dbReference type="STRING" id="1122214.Mame_02888"/>
<reference evidence="6 7" key="1">
    <citation type="submission" date="2017-03" db="EMBL/GenBank/DDBJ databases">
        <title>Foreign affairs: Plasmid Transfer between Roseobacters and Rhizobia.</title>
        <authorList>
            <person name="Bartling P."/>
            <person name="Bunk B."/>
            <person name="Overmann J."/>
            <person name="Brinkmann H."/>
            <person name="Petersen J."/>
        </authorList>
    </citation>
    <scope>NUCLEOTIDE SEQUENCE [LARGE SCALE GENOMIC DNA]</scope>
    <source>
        <strain evidence="6 7">MACL11</strain>
    </source>
</reference>
<sequence length="192" mass="20695">MPDATASLKMPNRSAQTGAEGSSSDVSNIVMHALLLIGHDRSKALDCLDRAREMMATSEEQTASAPPAALPPVAKGGLAPWQISKIKRYINENIDESITLLVLAGQLRLSVSYFSAAFKVSFGVSPHAYIVAQRVERAKQRIALTDASLSEIALDCGLADQAHLSRIFRRHTGYTPSGWRRACASGMEGRLS</sequence>
<dbReference type="PROSITE" id="PS01124">
    <property type="entry name" value="HTH_ARAC_FAMILY_2"/>
    <property type="match status" value="1"/>
</dbReference>
<organism evidence="6 7">
    <name type="scientific">Martelella mediterranea DSM 17316</name>
    <dbReference type="NCBI Taxonomy" id="1122214"/>
    <lineage>
        <taxon>Bacteria</taxon>
        <taxon>Pseudomonadati</taxon>
        <taxon>Pseudomonadota</taxon>
        <taxon>Alphaproteobacteria</taxon>
        <taxon>Hyphomicrobiales</taxon>
        <taxon>Aurantimonadaceae</taxon>
        <taxon>Martelella</taxon>
    </lineage>
</organism>
<dbReference type="SMART" id="SM00342">
    <property type="entry name" value="HTH_ARAC"/>
    <property type="match status" value="1"/>
</dbReference>
<dbReference type="KEGG" id="mmed:Mame_02888"/>
<keyword evidence="7" id="KW-1185">Reference proteome</keyword>
<dbReference type="InterPro" id="IPR009057">
    <property type="entry name" value="Homeodomain-like_sf"/>
</dbReference>
<dbReference type="PROSITE" id="PS00041">
    <property type="entry name" value="HTH_ARAC_FAMILY_1"/>
    <property type="match status" value="1"/>
</dbReference>
<accession>A0A1U9Z3E3</accession>
<dbReference type="InterPro" id="IPR018062">
    <property type="entry name" value="HTH_AraC-typ_CS"/>
</dbReference>
<feature type="compositionally biased region" description="Polar residues" evidence="4">
    <location>
        <begin position="13"/>
        <end position="23"/>
    </location>
</feature>
<feature type="region of interest" description="Disordered" evidence="4">
    <location>
        <begin position="1"/>
        <end position="23"/>
    </location>
</feature>